<reference evidence="4" key="1">
    <citation type="journal article" date="2019" name="Int. J. Syst. Evol. Microbiol.">
        <title>The Global Catalogue of Microorganisms (GCM) 10K type strain sequencing project: providing services to taxonomists for standard genome sequencing and annotation.</title>
        <authorList>
            <consortium name="The Broad Institute Genomics Platform"/>
            <consortium name="The Broad Institute Genome Sequencing Center for Infectious Disease"/>
            <person name="Wu L."/>
            <person name="Ma J."/>
        </authorList>
    </citation>
    <scope>NUCLEOTIDE SEQUENCE [LARGE SCALE GENOMIC DNA]</scope>
    <source>
        <strain evidence="4">JCM 14718</strain>
    </source>
</reference>
<protein>
    <recommendedName>
        <fullName evidence="2">NYN domain-containing protein</fullName>
    </recommendedName>
</protein>
<sequence>MSTPDTRTQVPATHFVANGAANPAGTHTATPKRFTWLADRFWPGMPGKRGSQTLPLPVGQVAVFIDLENLVISAKHDQLAGDVTRTGTALPERALHALCRGFANASIRFAYADWGNADMRQHQDWLTRFGVDMVHVPALTPRGKNAADVRMAVDATEILFTHPEIETFVLATGDSDFCPLAVRLREYNKTVIGIGVRTAVSDRLKAVCSQYHMWSSILAATETPADRDTNRSTENPPANDRQSITPSSPPSCPTSDPATSEGAVWSPGVRVLVDVLKASSGPVVASELKSRMLRIDPYFRESTYGCRAFREFLTQHRYLLDIRDAHKGGDLTVALLDSPHG</sequence>
<feature type="domain" description="NYN" evidence="2">
    <location>
        <begin position="61"/>
        <end position="212"/>
    </location>
</feature>
<organism evidence="3 4">
    <name type="scientific">Fodinicola feengrottensis</name>
    <dbReference type="NCBI Taxonomy" id="435914"/>
    <lineage>
        <taxon>Bacteria</taxon>
        <taxon>Bacillati</taxon>
        <taxon>Actinomycetota</taxon>
        <taxon>Actinomycetes</taxon>
        <taxon>Mycobacteriales</taxon>
        <taxon>Fodinicola</taxon>
    </lineage>
</organism>
<evidence type="ECO:0000259" key="2">
    <source>
        <dbReference type="Pfam" id="PF01936"/>
    </source>
</evidence>
<dbReference type="Pfam" id="PF01936">
    <property type="entry name" value="NYN"/>
    <property type="match status" value="1"/>
</dbReference>
<feature type="region of interest" description="Disordered" evidence="1">
    <location>
        <begin position="222"/>
        <end position="262"/>
    </location>
</feature>
<dbReference type="PANTHER" id="PTHR35811:SF1">
    <property type="entry name" value="HTH OST-TYPE DOMAIN-CONTAINING PROTEIN"/>
    <property type="match status" value="1"/>
</dbReference>
<proteinExistence type="predicted"/>
<dbReference type="CDD" id="cd11297">
    <property type="entry name" value="PIN_LabA-like_N_1"/>
    <property type="match status" value="1"/>
</dbReference>
<dbReference type="Proteomes" id="UP001500618">
    <property type="component" value="Unassembled WGS sequence"/>
</dbReference>
<feature type="compositionally biased region" description="Polar residues" evidence="1">
    <location>
        <begin position="232"/>
        <end position="242"/>
    </location>
</feature>
<dbReference type="InterPro" id="IPR021139">
    <property type="entry name" value="NYN"/>
</dbReference>
<evidence type="ECO:0000313" key="4">
    <source>
        <dbReference type="Proteomes" id="UP001500618"/>
    </source>
</evidence>
<gene>
    <name evidence="3" type="ORF">GCM10009765_60080</name>
</gene>
<accession>A0ABP4UBV1</accession>
<dbReference type="Gene3D" id="3.40.50.1010">
    <property type="entry name" value="5'-nuclease"/>
    <property type="match status" value="1"/>
</dbReference>
<keyword evidence="4" id="KW-1185">Reference proteome</keyword>
<evidence type="ECO:0000256" key="1">
    <source>
        <dbReference type="SAM" id="MobiDB-lite"/>
    </source>
</evidence>
<dbReference type="EMBL" id="BAAANY010000025">
    <property type="protein sequence ID" value="GAA1702609.1"/>
    <property type="molecule type" value="Genomic_DNA"/>
</dbReference>
<comment type="caution">
    <text evidence="3">The sequence shown here is derived from an EMBL/GenBank/DDBJ whole genome shotgun (WGS) entry which is preliminary data.</text>
</comment>
<evidence type="ECO:0000313" key="3">
    <source>
        <dbReference type="EMBL" id="GAA1702609.1"/>
    </source>
</evidence>
<name>A0ABP4UBV1_9ACTN</name>
<dbReference type="PANTHER" id="PTHR35811">
    <property type="entry name" value="SLR1870 PROTEIN"/>
    <property type="match status" value="1"/>
</dbReference>